<dbReference type="EMBL" id="CAUJNA010000811">
    <property type="protein sequence ID" value="CAJ1381454.1"/>
    <property type="molecule type" value="Genomic_DNA"/>
</dbReference>
<dbReference type="InterPro" id="IPR037151">
    <property type="entry name" value="AlkB-like_sf"/>
</dbReference>
<accession>A0AA36I857</accession>
<dbReference type="GO" id="GO:0032451">
    <property type="term" value="F:demethylase activity"/>
    <property type="evidence" value="ECO:0007669"/>
    <property type="project" value="TreeGrafter"/>
</dbReference>
<protein>
    <recommendedName>
        <fullName evidence="2">Fe2OG dioxygenase domain-containing protein</fullName>
    </recommendedName>
</protein>
<dbReference type="GO" id="GO:0070988">
    <property type="term" value="P:demethylation"/>
    <property type="evidence" value="ECO:0007669"/>
    <property type="project" value="InterPro"/>
</dbReference>
<dbReference type="PANTHER" id="PTHR12463">
    <property type="entry name" value="OXYGENASE-RELATED"/>
    <property type="match status" value="1"/>
</dbReference>
<name>A0AA36I857_9DINO</name>
<evidence type="ECO:0000313" key="3">
    <source>
        <dbReference type="EMBL" id="CAJ1381454.1"/>
    </source>
</evidence>
<dbReference type="InterPro" id="IPR005123">
    <property type="entry name" value="Oxoglu/Fe-dep_dioxygenase_dom"/>
</dbReference>
<evidence type="ECO:0000313" key="4">
    <source>
        <dbReference type="Proteomes" id="UP001178507"/>
    </source>
</evidence>
<dbReference type="AlphaFoldDB" id="A0AA36I857"/>
<proteinExistence type="predicted"/>
<comment type="caution">
    <text evidence="3">The sequence shown here is derived from an EMBL/GenBank/DDBJ whole genome shotgun (WGS) entry which is preliminary data.</text>
</comment>
<dbReference type="Pfam" id="PF13532">
    <property type="entry name" value="2OG-FeII_Oxy_2"/>
    <property type="match status" value="1"/>
</dbReference>
<evidence type="ECO:0000259" key="2">
    <source>
        <dbReference type="PROSITE" id="PS51471"/>
    </source>
</evidence>
<organism evidence="3 4">
    <name type="scientific">Effrenium voratum</name>
    <dbReference type="NCBI Taxonomy" id="2562239"/>
    <lineage>
        <taxon>Eukaryota</taxon>
        <taxon>Sar</taxon>
        <taxon>Alveolata</taxon>
        <taxon>Dinophyceae</taxon>
        <taxon>Suessiales</taxon>
        <taxon>Symbiodiniaceae</taxon>
        <taxon>Effrenium</taxon>
    </lineage>
</organism>
<dbReference type="Gene3D" id="2.60.120.590">
    <property type="entry name" value="Alpha-ketoglutarate-dependent dioxygenase AlkB-like"/>
    <property type="match status" value="1"/>
</dbReference>
<feature type="domain" description="Fe2OG dioxygenase" evidence="2">
    <location>
        <begin position="171"/>
        <end position="281"/>
    </location>
</feature>
<reference evidence="3" key="1">
    <citation type="submission" date="2023-08" db="EMBL/GenBank/DDBJ databases">
        <authorList>
            <person name="Chen Y."/>
            <person name="Shah S."/>
            <person name="Dougan E. K."/>
            <person name="Thang M."/>
            <person name="Chan C."/>
        </authorList>
    </citation>
    <scope>NUCLEOTIDE SEQUENCE</scope>
</reference>
<dbReference type="Proteomes" id="UP001178507">
    <property type="component" value="Unassembled WGS sequence"/>
</dbReference>
<dbReference type="PROSITE" id="PS51471">
    <property type="entry name" value="FE2OG_OXY"/>
    <property type="match status" value="1"/>
</dbReference>
<dbReference type="GO" id="GO:0016491">
    <property type="term" value="F:oxidoreductase activity"/>
    <property type="evidence" value="ECO:0007669"/>
    <property type="project" value="TreeGrafter"/>
</dbReference>
<gene>
    <name evidence="3" type="ORF">EVOR1521_LOCUS9139</name>
</gene>
<feature type="region of interest" description="Disordered" evidence="1">
    <location>
        <begin position="335"/>
        <end position="362"/>
    </location>
</feature>
<evidence type="ECO:0000256" key="1">
    <source>
        <dbReference type="SAM" id="MobiDB-lite"/>
    </source>
</evidence>
<dbReference type="PANTHER" id="PTHR12463:SF1">
    <property type="entry name" value="2-OXOGLUTARATE AND FE-DEPENDENT OXYGENASE FAMILY PROTEIN"/>
    <property type="match status" value="1"/>
</dbReference>
<dbReference type="InterPro" id="IPR027450">
    <property type="entry name" value="AlkB-like"/>
</dbReference>
<sequence>MALSLARGPLPAFPAAVRTTGIAAQVRRAGGAQGTAAWHSLRALALCAAGVAKARRRSVRFCCGTVQAEQAEKLVPGLRLWPGFLSEAEGEQLAQFLDTKEPSWTKEQFGVPTLYRVKHFGILGSLRPRVVRLPDPEKGEVDMPAEGIMAEVAQRLGQPGLPWSKVLKGFQPNEANVNAYSQASSRLLLHWDDRGLYEEPVCSVTVQGDCVMTFRLGGRSNLKAPEAGDGTDEAPTVRVRVPPLSLLVLRGAARYEWQHGIPETEDFLSERRTAIIFRRVRGADQAKARQAEGLLSGAERPHLKAMVISTNWPDPEVSAAGRVTSGRLRVLRRLAGEERGPSHSHPRPGLGTLKGSCQRQMM</sequence>
<keyword evidence="4" id="KW-1185">Reference proteome</keyword>
<dbReference type="InterPro" id="IPR032857">
    <property type="entry name" value="ALKBH4"/>
</dbReference>
<dbReference type="SUPFAM" id="SSF51197">
    <property type="entry name" value="Clavaminate synthase-like"/>
    <property type="match status" value="1"/>
</dbReference>